<protein>
    <recommendedName>
        <fullName evidence="4">PEGA domain-containing protein</fullName>
    </recommendedName>
</protein>
<proteinExistence type="predicted"/>
<feature type="signal peptide" evidence="1">
    <location>
        <begin position="1"/>
        <end position="18"/>
    </location>
</feature>
<sequence>MKKLTLLLLLPLLLSGCAAIVGDNEETVTINSQPTNAFFIIADQRGAIVKTGTTPQTVTLTKSDGSYFGKREYTLTLKQDGYYSLIVPLDTRLSHWYTLGNVIFLGVPGWLIVDPFFGGMYTFKNDTVDGVLRPCPPGPFNYMCS</sequence>
<name>A0A5Q2K8S1_9ENTR</name>
<dbReference type="EMBL" id="CAADIW010000006">
    <property type="protein sequence ID" value="VFS15207.1"/>
    <property type="molecule type" value="Genomic_DNA"/>
</dbReference>
<feature type="chain" id="PRO_5043208210" description="PEGA domain-containing protein" evidence="1">
    <location>
        <begin position="19"/>
        <end position="145"/>
    </location>
</feature>
<accession>A0A5Q2K8S1</accession>
<evidence type="ECO:0000313" key="2">
    <source>
        <dbReference type="EMBL" id="VFS15207.1"/>
    </source>
</evidence>
<dbReference type="RefSeq" id="WP_101736760.1">
    <property type="nucleotide sequence ID" value="NZ_CBIFWU010000002.1"/>
</dbReference>
<dbReference type="AlphaFoldDB" id="A0A5Q2K8S1"/>
<dbReference type="KEGG" id="ecan:CWI88_00490"/>
<dbReference type="PROSITE" id="PS51257">
    <property type="entry name" value="PROKAR_LIPOPROTEIN"/>
    <property type="match status" value="1"/>
</dbReference>
<evidence type="ECO:0008006" key="4">
    <source>
        <dbReference type="Google" id="ProtNLM"/>
    </source>
</evidence>
<evidence type="ECO:0000256" key="1">
    <source>
        <dbReference type="SAM" id="SignalP"/>
    </source>
</evidence>
<organism evidence="2 3">
    <name type="scientific">Enterobacter cancerogenus</name>
    <dbReference type="NCBI Taxonomy" id="69218"/>
    <lineage>
        <taxon>Bacteria</taxon>
        <taxon>Pseudomonadati</taxon>
        <taxon>Pseudomonadota</taxon>
        <taxon>Gammaproteobacteria</taxon>
        <taxon>Enterobacterales</taxon>
        <taxon>Enterobacteriaceae</taxon>
        <taxon>Enterobacter</taxon>
        <taxon>Enterobacter cloacae complex</taxon>
    </lineage>
</organism>
<gene>
    <name evidence="2" type="ORF">NCTC12126_01115</name>
</gene>
<keyword evidence="1" id="KW-0732">Signal</keyword>
<evidence type="ECO:0000313" key="3">
    <source>
        <dbReference type="Proteomes" id="UP000351155"/>
    </source>
</evidence>
<dbReference type="Proteomes" id="UP000351155">
    <property type="component" value="Unassembled WGS sequence"/>
</dbReference>
<reference evidence="2 3" key="1">
    <citation type="submission" date="2019-03" db="EMBL/GenBank/DDBJ databases">
        <authorList>
            <consortium name="Pathogen Informatics"/>
        </authorList>
    </citation>
    <scope>NUCLEOTIDE SEQUENCE [LARGE SCALE GENOMIC DNA]</scope>
    <source>
        <strain evidence="2 3">NCTC12126</strain>
    </source>
</reference>